<keyword evidence="14" id="KW-0830">Ubiquinone</keyword>
<dbReference type="InterPro" id="IPR050154">
    <property type="entry name" value="UbiB_kinase"/>
</dbReference>
<keyword evidence="3" id="KW-1003">Cell membrane</keyword>
<keyword evidence="9" id="KW-0418">Kinase</keyword>
<evidence type="ECO:0000313" key="15">
    <source>
        <dbReference type="Proteomes" id="UP001259982"/>
    </source>
</evidence>
<evidence type="ECO:0000256" key="10">
    <source>
        <dbReference type="ARBA" id="ARBA00022840"/>
    </source>
</evidence>
<dbReference type="PANTHER" id="PTHR10566:SF113">
    <property type="entry name" value="PROTEIN ACTIVITY OF BC1 COMPLEX KINASE 7, CHLOROPLASTIC"/>
    <property type="match status" value="1"/>
</dbReference>
<evidence type="ECO:0000256" key="6">
    <source>
        <dbReference type="ARBA" id="ARBA00022688"/>
    </source>
</evidence>
<feature type="domain" description="ABC1 atypical kinase-like" evidence="13">
    <location>
        <begin position="82"/>
        <end position="337"/>
    </location>
</feature>
<gene>
    <name evidence="14" type="primary">ubiB</name>
    <name evidence="14" type="ORF">RM531_13865</name>
</gene>
<reference evidence="14 15" key="1">
    <citation type="submission" date="2023-09" db="EMBL/GenBank/DDBJ databases">
        <authorList>
            <person name="Rey-Velasco X."/>
        </authorList>
    </citation>
    <scope>NUCLEOTIDE SEQUENCE [LARGE SCALE GENOMIC DNA]</scope>
    <source>
        <strain evidence="14 15">P385</strain>
    </source>
</reference>
<dbReference type="EMBL" id="JAVRHY010000016">
    <property type="protein sequence ID" value="MDT0619561.1"/>
    <property type="molecule type" value="Genomic_DNA"/>
</dbReference>
<comment type="caution">
    <text evidence="14">The sequence shown here is derived from an EMBL/GenBank/DDBJ whole genome shotgun (WGS) entry which is preliminary data.</text>
</comment>
<evidence type="ECO:0000256" key="9">
    <source>
        <dbReference type="ARBA" id="ARBA00022777"/>
    </source>
</evidence>
<keyword evidence="7" id="KW-0812">Transmembrane</keyword>
<keyword evidence="10" id="KW-0067">ATP-binding</keyword>
<keyword evidence="8" id="KW-0547">Nucleotide-binding</keyword>
<sequence>MLERTRRLWQIRRIARRHGLGELVPDRRARWLLGSGGGHDRPIGVRLRLALEELGPVFVKFGQAVSTRRDLLPPELAEELVKLQDQVPPFDGDEAAAIVERAYGCELGEVFAGFDREPLAAASIAQVHTARLHPAPGDDEGMSVVVKVLRPGVEAAIDRDVALMYLMADLAMRIPELARLRPREVVAEYDRIIHDELDLVREGANASELRRNWQGSDLIYHPVVLFDHTRDNVLVMERIHGIPIDDVEALTAAGADFRVLAERGVEIFFKQVFRDNFFHADMHPGNIFVDASNPDRPRYIGVDFGIVGSLTASDQRYLAENFLAFFNRDYRRIAELHVASGWMPADTRIEAFEAAIRTVSEPIFNKPLAEISFGLFLIRLFQIARQFDYRVQPQLVLLQKTILNVEGLGRDLYPQLDLWQTAKPVLEEWMRDRYDPRRTLARIQKQLPQLLESLPDLTEAALARLQAPAPPAAAPVAPAPGLAGAIRIGWSVLGTGLAVGAVLAAGLSAGPAWMAPLLGLLSALAAWRAVRQPG</sequence>
<dbReference type="InterPro" id="IPR045308">
    <property type="entry name" value="UbiB_bact"/>
</dbReference>
<comment type="pathway">
    <text evidence="1">Cofactor biosynthesis; ubiquinone biosynthesis [regulation].</text>
</comment>
<evidence type="ECO:0000259" key="13">
    <source>
        <dbReference type="Pfam" id="PF03109"/>
    </source>
</evidence>
<keyword evidence="12" id="KW-0472">Membrane</keyword>
<protein>
    <submittedName>
        <fullName evidence="14">Ubiquinone biosynthesis regulatory protein kinase UbiB</fullName>
    </submittedName>
</protein>
<dbReference type="InterPro" id="IPR004147">
    <property type="entry name" value="ABC1_dom"/>
</dbReference>
<keyword evidence="5" id="KW-0808">Transferase</keyword>
<dbReference type="NCBIfam" id="TIGR01982">
    <property type="entry name" value="UbiB"/>
    <property type="match status" value="1"/>
</dbReference>
<dbReference type="InterPro" id="IPR011009">
    <property type="entry name" value="Kinase-like_dom_sf"/>
</dbReference>
<evidence type="ECO:0000313" key="14">
    <source>
        <dbReference type="EMBL" id="MDT0619561.1"/>
    </source>
</evidence>
<dbReference type="NCBIfam" id="NF003404">
    <property type="entry name" value="PRK04750.1"/>
    <property type="match status" value="1"/>
</dbReference>
<evidence type="ECO:0000256" key="4">
    <source>
        <dbReference type="ARBA" id="ARBA00022519"/>
    </source>
</evidence>
<evidence type="ECO:0000256" key="3">
    <source>
        <dbReference type="ARBA" id="ARBA00022475"/>
    </source>
</evidence>
<dbReference type="RefSeq" id="WP_311660067.1">
    <property type="nucleotide sequence ID" value="NZ_JAVRHY010000016.1"/>
</dbReference>
<evidence type="ECO:0000256" key="2">
    <source>
        <dbReference type="ARBA" id="ARBA00009670"/>
    </source>
</evidence>
<dbReference type="Proteomes" id="UP001259982">
    <property type="component" value="Unassembled WGS sequence"/>
</dbReference>
<keyword evidence="6" id="KW-0831">Ubiquinone biosynthesis</keyword>
<accession>A0ABU3BDW8</accession>
<dbReference type="PANTHER" id="PTHR10566">
    <property type="entry name" value="CHAPERONE-ACTIVITY OF BC1 COMPLEX CABC1 -RELATED"/>
    <property type="match status" value="1"/>
</dbReference>
<dbReference type="InterPro" id="IPR010232">
    <property type="entry name" value="UbiB"/>
</dbReference>
<evidence type="ECO:0000256" key="7">
    <source>
        <dbReference type="ARBA" id="ARBA00022692"/>
    </source>
</evidence>
<evidence type="ECO:0000256" key="8">
    <source>
        <dbReference type="ARBA" id="ARBA00022741"/>
    </source>
</evidence>
<keyword evidence="15" id="KW-1185">Reference proteome</keyword>
<comment type="similarity">
    <text evidence="2">Belongs to the protein kinase superfamily. ADCK protein kinase family.</text>
</comment>
<dbReference type="Pfam" id="PF03109">
    <property type="entry name" value="ABC1"/>
    <property type="match status" value="1"/>
</dbReference>
<keyword evidence="4" id="KW-0997">Cell inner membrane</keyword>
<dbReference type="CDD" id="cd13972">
    <property type="entry name" value="UbiB"/>
    <property type="match status" value="1"/>
</dbReference>
<evidence type="ECO:0000256" key="12">
    <source>
        <dbReference type="ARBA" id="ARBA00023136"/>
    </source>
</evidence>
<evidence type="ECO:0000256" key="5">
    <source>
        <dbReference type="ARBA" id="ARBA00022679"/>
    </source>
</evidence>
<name>A0ABU3BDW8_9GAMM</name>
<evidence type="ECO:0000256" key="11">
    <source>
        <dbReference type="ARBA" id="ARBA00022989"/>
    </source>
</evidence>
<keyword evidence="11" id="KW-1133">Transmembrane helix</keyword>
<evidence type="ECO:0000256" key="1">
    <source>
        <dbReference type="ARBA" id="ARBA00005020"/>
    </source>
</evidence>
<organism evidence="14 15">
    <name type="scientific">Spectribacter acetivorans</name>
    <dbReference type="NCBI Taxonomy" id="3075603"/>
    <lineage>
        <taxon>Bacteria</taxon>
        <taxon>Pseudomonadati</taxon>
        <taxon>Pseudomonadota</taxon>
        <taxon>Gammaproteobacteria</taxon>
        <taxon>Salinisphaerales</taxon>
        <taxon>Salinisphaeraceae</taxon>
        <taxon>Spectribacter</taxon>
    </lineage>
</organism>
<proteinExistence type="inferred from homology"/>
<dbReference type="SUPFAM" id="SSF56112">
    <property type="entry name" value="Protein kinase-like (PK-like)"/>
    <property type="match status" value="1"/>
</dbReference>